<proteinExistence type="predicted"/>
<dbReference type="OrthoDB" id="8536820at2"/>
<accession>A0A2R5F2Y5</accession>
<protein>
    <submittedName>
        <fullName evidence="1">Uncharacterized protein</fullName>
    </submittedName>
</protein>
<organism evidence="1 2">
    <name type="scientific">Novimethylophilus kurashikiensis</name>
    <dbReference type="NCBI Taxonomy" id="1825523"/>
    <lineage>
        <taxon>Bacteria</taxon>
        <taxon>Pseudomonadati</taxon>
        <taxon>Pseudomonadota</taxon>
        <taxon>Betaproteobacteria</taxon>
        <taxon>Nitrosomonadales</taxon>
        <taxon>Methylophilaceae</taxon>
        <taxon>Novimethylophilus</taxon>
    </lineage>
</organism>
<dbReference type="AlphaFoldDB" id="A0A2R5F2Y5"/>
<name>A0A2R5F2Y5_9PROT</name>
<reference evidence="1 2" key="1">
    <citation type="journal article" date="2018" name="Environ. Microbiol.">
        <title>Isolation and genomic characterization of Novimethylophilus kurashikiensis gen. nov. sp. nov., a new lanthanide-dependent methylotrophic species of Methylophilaceae.</title>
        <authorList>
            <person name="Lv H."/>
            <person name="Sahin N."/>
            <person name="Tani A."/>
        </authorList>
    </citation>
    <scope>NUCLEOTIDE SEQUENCE [LARGE SCALE GENOMIC DNA]</scope>
    <source>
        <strain evidence="1 2">La2-4</strain>
    </source>
</reference>
<dbReference type="RefSeq" id="WP_109013763.1">
    <property type="nucleotide sequence ID" value="NZ_BDOQ01000001.1"/>
</dbReference>
<keyword evidence="2" id="KW-1185">Reference proteome</keyword>
<evidence type="ECO:0000313" key="2">
    <source>
        <dbReference type="Proteomes" id="UP000245081"/>
    </source>
</evidence>
<dbReference type="Proteomes" id="UP000245081">
    <property type="component" value="Unassembled WGS sequence"/>
</dbReference>
<dbReference type="EMBL" id="BDOQ01000001">
    <property type="protein sequence ID" value="GBG12529.1"/>
    <property type="molecule type" value="Genomic_DNA"/>
</dbReference>
<sequence length="109" mass="12349">MQIQVGETWGKRQSTGSVTVYLVLKSDRRGKVTLQNLKMPTSIIETKGDKLESDGYFRVSDTPYVNLSSKRSVRTPIDKIARCPRTIDIFEGRADSEFPSIPQIQPELF</sequence>
<comment type="caution">
    <text evidence="1">The sequence shown here is derived from an EMBL/GenBank/DDBJ whole genome shotgun (WGS) entry which is preliminary data.</text>
</comment>
<evidence type="ECO:0000313" key="1">
    <source>
        <dbReference type="EMBL" id="GBG12529.1"/>
    </source>
</evidence>
<gene>
    <name evidence="1" type="ORF">NMK_0060</name>
</gene>